<dbReference type="AlphaFoldDB" id="A0A6I3L6Z1"/>
<feature type="compositionally biased region" description="Basic and acidic residues" evidence="1">
    <location>
        <begin position="240"/>
        <end position="254"/>
    </location>
</feature>
<sequence>MRAQPITDSDALELHLAKICADSATAAVERAKTLSDNAFRELIDIAGPTGIVTAADVETTRLAADDLDLTELNQARFRYQWKLTQLQRLGLEPTTPLDLPARSEFRTVCNTSPATRDTSPAAEAVEPGPDQQFRRLSDGELEQRIRDLTTQLALSAATDAVLFRWTRTDTPDFDQRLYQHRLAADAERRRHDLAAAQAEHQRRCDLPDDQREAEELMRANEKQREADRPDGGTNSLAPDHSTDTAVRELNDMGL</sequence>
<dbReference type="Proteomes" id="UP000432464">
    <property type="component" value="Unassembled WGS sequence"/>
</dbReference>
<comment type="caution">
    <text evidence="2">The sequence shown here is derived from an EMBL/GenBank/DDBJ whole genome shotgun (WGS) entry which is preliminary data.</text>
</comment>
<dbReference type="EMBL" id="WMBB01000013">
    <property type="protein sequence ID" value="MTE16275.1"/>
    <property type="molecule type" value="Genomic_DNA"/>
</dbReference>
<evidence type="ECO:0000313" key="3">
    <source>
        <dbReference type="Proteomes" id="UP000432464"/>
    </source>
</evidence>
<organism evidence="2 3">
    <name type="scientific">Nocardia aurantiaca</name>
    <dbReference type="NCBI Taxonomy" id="2675850"/>
    <lineage>
        <taxon>Bacteria</taxon>
        <taxon>Bacillati</taxon>
        <taxon>Actinomycetota</taxon>
        <taxon>Actinomycetes</taxon>
        <taxon>Mycobacteriales</taxon>
        <taxon>Nocardiaceae</taxon>
        <taxon>Nocardia</taxon>
    </lineage>
</organism>
<name>A0A6I3L6Z1_9NOCA</name>
<feature type="region of interest" description="Disordered" evidence="1">
    <location>
        <begin position="111"/>
        <end position="133"/>
    </location>
</feature>
<feature type="compositionally biased region" description="Basic and acidic residues" evidence="1">
    <location>
        <begin position="195"/>
        <end position="230"/>
    </location>
</feature>
<proteinExistence type="predicted"/>
<keyword evidence="3" id="KW-1185">Reference proteome</keyword>
<feature type="region of interest" description="Disordered" evidence="1">
    <location>
        <begin position="195"/>
        <end position="254"/>
    </location>
</feature>
<protein>
    <submittedName>
        <fullName evidence="2">Uncharacterized protein</fullName>
    </submittedName>
</protein>
<reference evidence="2 3" key="1">
    <citation type="submission" date="2019-11" db="EMBL/GenBank/DDBJ databases">
        <title>Nocardia sp. nov. CT2-14 isolated from soil.</title>
        <authorList>
            <person name="Kanchanasin P."/>
            <person name="Tanasupawat S."/>
            <person name="Yuki M."/>
            <person name="Kudo T."/>
        </authorList>
    </citation>
    <scope>NUCLEOTIDE SEQUENCE [LARGE SCALE GENOMIC DNA]</scope>
    <source>
        <strain evidence="2 3">CT2-14</strain>
    </source>
</reference>
<gene>
    <name evidence="2" type="ORF">GLP40_26335</name>
</gene>
<dbReference type="RefSeq" id="WP_154790685.1">
    <property type="nucleotide sequence ID" value="NZ_WMBB01000013.1"/>
</dbReference>
<evidence type="ECO:0000256" key="1">
    <source>
        <dbReference type="SAM" id="MobiDB-lite"/>
    </source>
</evidence>
<accession>A0A6I3L6Z1</accession>
<evidence type="ECO:0000313" key="2">
    <source>
        <dbReference type="EMBL" id="MTE16275.1"/>
    </source>
</evidence>